<dbReference type="Pfam" id="PF00198">
    <property type="entry name" value="2-oxoacid_dh"/>
    <property type="match status" value="1"/>
</dbReference>
<dbReference type="InterPro" id="IPR003016">
    <property type="entry name" value="2-oxoA_DH_lipoyl-BS"/>
</dbReference>
<dbReference type="EC" id="2.3.1.-" evidence="9"/>
<dbReference type="Gene3D" id="2.40.50.100">
    <property type="match status" value="1"/>
</dbReference>
<dbReference type="GO" id="GO:0005759">
    <property type="term" value="C:mitochondrial matrix"/>
    <property type="evidence" value="ECO:0007669"/>
    <property type="project" value="UniProtKB-SubCell"/>
</dbReference>
<dbReference type="PROSITE" id="PS00189">
    <property type="entry name" value="LIPOYL"/>
    <property type="match status" value="1"/>
</dbReference>
<dbReference type="GO" id="GO:0016407">
    <property type="term" value="F:acetyltransferase activity"/>
    <property type="evidence" value="ECO:0007669"/>
    <property type="project" value="TreeGrafter"/>
</dbReference>
<evidence type="ECO:0000259" key="12">
    <source>
        <dbReference type="PROSITE" id="PS51826"/>
    </source>
</evidence>
<protein>
    <recommendedName>
        <fullName evidence="9">Dihydrolipoamide acetyltransferase component of pyruvate dehydrogenase complex</fullName>
        <ecNumber evidence="9">2.3.1.-</ecNumber>
    </recommendedName>
</protein>
<dbReference type="AlphaFoldDB" id="A0AAV1HSM8"/>
<dbReference type="GO" id="GO:0031405">
    <property type="term" value="F:lipoic acid binding"/>
    <property type="evidence" value="ECO:0007669"/>
    <property type="project" value="TreeGrafter"/>
</dbReference>
<keyword evidence="7" id="KW-0496">Mitochondrion</keyword>
<keyword evidence="8 9" id="KW-0012">Acyltransferase</keyword>
<feature type="compositionally biased region" description="Polar residues" evidence="10">
    <location>
        <begin position="160"/>
        <end position="169"/>
    </location>
</feature>
<evidence type="ECO:0000256" key="5">
    <source>
        <dbReference type="ARBA" id="ARBA00022823"/>
    </source>
</evidence>
<evidence type="ECO:0000313" key="13">
    <source>
        <dbReference type="EMBL" id="CAK0740425.1"/>
    </source>
</evidence>
<feature type="region of interest" description="Disordered" evidence="10">
    <location>
        <begin position="147"/>
        <end position="194"/>
    </location>
</feature>
<dbReference type="PROSITE" id="PS51826">
    <property type="entry name" value="PSBD"/>
    <property type="match status" value="1"/>
</dbReference>
<dbReference type="Gene3D" id="3.30.559.10">
    <property type="entry name" value="Chloramphenicol acetyltransferase-like domain"/>
    <property type="match status" value="1"/>
</dbReference>
<dbReference type="SUPFAM" id="SSF47005">
    <property type="entry name" value="Peripheral subunit-binding domain of 2-oxo acid dehydrogenase complex"/>
    <property type="match status" value="1"/>
</dbReference>
<dbReference type="PANTHER" id="PTHR43178:SF14">
    <property type="entry name" value="LIPOAMIDE ACYLTRANSFERASE COMPONENT OF BRANCHED-CHAIN ALPHA-KETO ACID DEHYDROGENASE COMPLEX, MITOCHONDRIAL"/>
    <property type="match status" value="1"/>
</dbReference>
<comment type="subcellular location">
    <subcellularLocation>
        <location evidence="2">Mitochondrion matrix</location>
    </subcellularLocation>
</comment>
<comment type="similarity">
    <text evidence="3 9">Belongs to the 2-oxoacid dehydrogenase family.</text>
</comment>
<comment type="caution">
    <text evidence="13">The sequence shown here is derived from an EMBL/GenBank/DDBJ whole genome shotgun (WGS) entry which is preliminary data.</text>
</comment>
<evidence type="ECO:0000256" key="10">
    <source>
        <dbReference type="SAM" id="MobiDB-lite"/>
    </source>
</evidence>
<dbReference type="InterPro" id="IPR036625">
    <property type="entry name" value="E3-bd_dom_sf"/>
</dbReference>
<dbReference type="Pfam" id="PF00364">
    <property type="entry name" value="Biotin_lipoyl"/>
    <property type="match status" value="1"/>
</dbReference>
<keyword evidence="14" id="KW-1185">Reference proteome</keyword>
<feature type="domain" description="Peripheral subunit-binding (PSBD)" evidence="12">
    <location>
        <begin position="195"/>
        <end position="232"/>
    </location>
</feature>
<evidence type="ECO:0000256" key="8">
    <source>
        <dbReference type="ARBA" id="ARBA00023315"/>
    </source>
</evidence>
<evidence type="ECO:0000256" key="9">
    <source>
        <dbReference type="RuleBase" id="RU003423"/>
    </source>
</evidence>
<evidence type="ECO:0000313" key="14">
    <source>
        <dbReference type="Proteomes" id="UP001314263"/>
    </source>
</evidence>
<proteinExistence type="inferred from homology"/>
<dbReference type="InterPro" id="IPR004167">
    <property type="entry name" value="PSBD"/>
</dbReference>
<dbReference type="Proteomes" id="UP001314263">
    <property type="component" value="Unassembled WGS sequence"/>
</dbReference>
<accession>A0AAV1HSM8</accession>
<evidence type="ECO:0000256" key="4">
    <source>
        <dbReference type="ARBA" id="ARBA00022679"/>
    </source>
</evidence>
<keyword evidence="5 9" id="KW-0450">Lipoyl</keyword>
<feature type="compositionally biased region" description="Polar residues" evidence="10">
    <location>
        <begin position="243"/>
        <end position="260"/>
    </location>
</feature>
<evidence type="ECO:0000256" key="2">
    <source>
        <dbReference type="ARBA" id="ARBA00004305"/>
    </source>
</evidence>
<feature type="region of interest" description="Disordered" evidence="10">
    <location>
        <begin position="233"/>
        <end position="265"/>
    </location>
</feature>
<keyword evidence="6" id="KW-0809">Transit peptide</keyword>
<dbReference type="CDD" id="cd06849">
    <property type="entry name" value="lipoyl_domain"/>
    <property type="match status" value="1"/>
</dbReference>
<organism evidence="13 14">
    <name type="scientific">Coccomyxa viridis</name>
    <dbReference type="NCBI Taxonomy" id="1274662"/>
    <lineage>
        <taxon>Eukaryota</taxon>
        <taxon>Viridiplantae</taxon>
        <taxon>Chlorophyta</taxon>
        <taxon>core chlorophytes</taxon>
        <taxon>Trebouxiophyceae</taxon>
        <taxon>Trebouxiophyceae incertae sedis</taxon>
        <taxon>Coccomyxaceae</taxon>
        <taxon>Coccomyxa</taxon>
    </lineage>
</organism>
<feature type="domain" description="Lipoyl-binding" evidence="11">
    <location>
        <begin position="71"/>
        <end position="146"/>
    </location>
</feature>
<evidence type="ECO:0000256" key="6">
    <source>
        <dbReference type="ARBA" id="ARBA00022946"/>
    </source>
</evidence>
<dbReference type="PANTHER" id="PTHR43178">
    <property type="entry name" value="DIHYDROLIPOAMIDE ACETYLTRANSFERASE COMPONENT OF PYRUVATE DEHYDROGENASE COMPLEX"/>
    <property type="match status" value="1"/>
</dbReference>
<evidence type="ECO:0000259" key="11">
    <source>
        <dbReference type="PROSITE" id="PS50968"/>
    </source>
</evidence>
<evidence type="ECO:0000256" key="3">
    <source>
        <dbReference type="ARBA" id="ARBA00007317"/>
    </source>
</evidence>
<dbReference type="PROSITE" id="PS50968">
    <property type="entry name" value="BIOTINYL_LIPOYL"/>
    <property type="match status" value="1"/>
</dbReference>
<dbReference type="SUPFAM" id="SSF52777">
    <property type="entry name" value="CoA-dependent acyltransferases"/>
    <property type="match status" value="1"/>
</dbReference>
<dbReference type="SUPFAM" id="SSF51230">
    <property type="entry name" value="Single hybrid motif"/>
    <property type="match status" value="1"/>
</dbReference>
<dbReference type="FunFam" id="2.40.50.100:FF:000013">
    <property type="entry name" value="Dihydrolipoamide acetyltransferase component of pyruvate dehydrogenase complex"/>
    <property type="match status" value="1"/>
</dbReference>
<dbReference type="Gene3D" id="4.10.320.10">
    <property type="entry name" value="E3-binding domain"/>
    <property type="match status" value="1"/>
</dbReference>
<evidence type="ECO:0000256" key="1">
    <source>
        <dbReference type="ARBA" id="ARBA00001938"/>
    </source>
</evidence>
<dbReference type="EMBL" id="CAUYUE010000002">
    <property type="protein sequence ID" value="CAK0740425.1"/>
    <property type="molecule type" value="Genomic_DNA"/>
</dbReference>
<dbReference type="InterPro" id="IPR011053">
    <property type="entry name" value="Single_hybrid_motif"/>
</dbReference>
<dbReference type="InterPro" id="IPR001078">
    <property type="entry name" value="2-oxoacid_DH_actylTfrase"/>
</dbReference>
<dbReference type="InterPro" id="IPR050743">
    <property type="entry name" value="2-oxoacid_DH_E2_comp"/>
</dbReference>
<dbReference type="InterPro" id="IPR023213">
    <property type="entry name" value="CAT-like_dom_sf"/>
</dbReference>
<gene>
    <name evidence="13" type="ORF">CVIRNUC_001250</name>
</gene>
<dbReference type="Pfam" id="PF02817">
    <property type="entry name" value="E3_binding"/>
    <property type="match status" value="1"/>
</dbReference>
<dbReference type="InterPro" id="IPR000089">
    <property type="entry name" value="Biotin_lipoyl"/>
</dbReference>
<evidence type="ECO:0000256" key="7">
    <source>
        <dbReference type="ARBA" id="ARBA00023128"/>
    </source>
</evidence>
<sequence length="503" mass="54183">MLRRLSLLTSGRDIVRLYCGSRASVEAVTAARLCNAQHLPASLGLSPKAITVQDLEACKRGFHISTSHSRLVSILLAQTGEGIKECELVRWTVKEGDQVAEFDQLCEVQSDKASVEITSQYEGTVRRLLHSEGDIVQVGEALLELENDSGPDDAAWPEVTDSTGNSSMDSIAAGGSEESKHDSASSSLQDSAPVLASPAVRRVARERGVDLAAVTGTGTGGRVTREDILEHSEQTAQAPLAASKQQLAGQSAVQHPNAQASDVLHADGEPVVKQIRGYGRAMVQHMLAAGSVPHFHLHDDVRMERLTYLRSELKTEAQARGIRLTVLPFIIKALCRVLAQFPDVNASLQSDCRAIIRHRDHNIGVAMATQTGLVVPVIQQAGLLSVMDIALRLQELQLMAEEGHLHQEHLEGGTFTVSNIGSIGGTYANPLVNVPEVAILALGRTRKMAVEDPDEPGCIAMEPFLPVSWGADHRVLDGATLAKCAMAFKALLEHPERLLLDLR</sequence>
<dbReference type="FunFam" id="3.30.559.10:FF:000007">
    <property type="entry name" value="Dihydrolipoamide acetyltransferase component of pyruvate dehydrogenase complex"/>
    <property type="match status" value="1"/>
</dbReference>
<keyword evidence="4 9" id="KW-0808">Transferase</keyword>
<reference evidence="13 14" key="1">
    <citation type="submission" date="2023-10" db="EMBL/GenBank/DDBJ databases">
        <authorList>
            <person name="Maclean D."/>
            <person name="Macfadyen A."/>
        </authorList>
    </citation>
    <scope>NUCLEOTIDE SEQUENCE [LARGE SCALE GENOMIC DNA]</scope>
</reference>
<comment type="cofactor">
    <cofactor evidence="1 9">
        <name>(R)-lipoate</name>
        <dbReference type="ChEBI" id="CHEBI:83088"/>
    </cofactor>
</comment>
<name>A0AAV1HSM8_9CHLO</name>